<dbReference type="PROSITE" id="PS50011">
    <property type="entry name" value="PROTEIN_KINASE_DOM"/>
    <property type="match status" value="1"/>
</dbReference>
<dbReference type="PANTHER" id="PTHR24345">
    <property type="entry name" value="SERINE/THREONINE-PROTEIN KINASE PLK"/>
    <property type="match status" value="1"/>
</dbReference>
<dbReference type="SMART" id="SM00220">
    <property type="entry name" value="S_TKc"/>
    <property type="match status" value="1"/>
</dbReference>
<evidence type="ECO:0000256" key="1">
    <source>
        <dbReference type="ARBA" id="ARBA00022741"/>
    </source>
</evidence>
<dbReference type="EMBL" id="JBFCZG010000011">
    <property type="protein sequence ID" value="KAL3417162.1"/>
    <property type="molecule type" value="Genomic_DNA"/>
</dbReference>
<dbReference type="PROSITE" id="PS00107">
    <property type="entry name" value="PROTEIN_KINASE_ATP"/>
    <property type="match status" value="1"/>
</dbReference>
<comment type="caution">
    <text evidence="6">The sequence shown here is derived from an EMBL/GenBank/DDBJ whole genome shotgun (WGS) entry which is preliminary data.</text>
</comment>
<gene>
    <name evidence="6" type="ORF">PVAG01_11162</name>
</gene>
<dbReference type="InterPro" id="IPR008271">
    <property type="entry name" value="Ser/Thr_kinase_AS"/>
</dbReference>
<dbReference type="SUPFAM" id="SSF56112">
    <property type="entry name" value="Protein kinase-like (PK-like)"/>
    <property type="match status" value="1"/>
</dbReference>
<feature type="compositionally biased region" description="Polar residues" evidence="4">
    <location>
        <begin position="114"/>
        <end position="130"/>
    </location>
</feature>
<evidence type="ECO:0000256" key="2">
    <source>
        <dbReference type="ARBA" id="ARBA00022840"/>
    </source>
</evidence>
<keyword evidence="7" id="KW-1185">Reference proteome</keyword>
<dbReference type="Pfam" id="PF00069">
    <property type="entry name" value="Pkinase"/>
    <property type="match status" value="1"/>
</dbReference>
<evidence type="ECO:0000313" key="6">
    <source>
        <dbReference type="EMBL" id="KAL3417162.1"/>
    </source>
</evidence>
<accession>A0ABR4P1J2</accession>
<feature type="domain" description="Protein kinase" evidence="5">
    <location>
        <begin position="350"/>
        <end position="653"/>
    </location>
</feature>
<dbReference type="Gene3D" id="1.10.510.10">
    <property type="entry name" value="Transferase(Phosphotransferase) domain 1"/>
    <property type="match status" value="1"/>
</dbReference>
<feature type="compositionally biased region" description="Polar residues" evidence="4">
    <location>
        <begin position="183"/>
        <end position="192"/>
    </location>
</feature>
<feature type="compositionally biased region" description="Low complexity" evidence="4">
    <location>
        <begin position="202"/>
        <end position="212"/>
    </location>
</feature>
<feature type="binding site" evidence="3">
    <location>
        <position position="381"/>
    </location>
    <ligand>
        <name>ATP</name>
        <dbReference type="ChEBI" id="CHEBI:30616"/>
    </ligand>
</feature>
<keyword evidence="1 3" id="KW-0547">Nucleotide-binding</keyword>
<name>A0ABR4P1J2_9HELO</name>
<feature type="compositionally biased region" description="Low complexity" evidence="4">
    <location>
        <begin position="35"/>
        <end position="44"/>
    </location>
</feature>
<dbReference type="InterPro" id="IPR000719">
    <property type="entry name" value="Prot_kinase_dom"/>
</dbReference>
<evidence type="ECO:0000313" key="7">
    <source>
        <dbReference type="Proteomes" id="UP001629113"/>
    </source>
</evidence>
<feature type="region of interest" description="Disordered" evidence="4">
    <location>
        <begin position="22"/>
        <end position="130"/>
    </location>
</feature>
<reference evidence="6 7" key="1">
    <citation type="submission" date="2024-06" db="EMBL/GenBank/DDBJ databases">
        <title>Complete genome of Phlyctema vagabunda strain 19-DSS-EL-015.</title>
        <authorList>
            <person name="Fiorenzani C."/>
        </authorList>
    </citation>
    <scope>NUCLEOTIDE SEQUENCE [LARGE SCALE GENOMIC DNA]</scope>
    <source>
        <strain evidence="6 7">19-DSS-EL-015</strain>
    </source>
</reference>
<feature type="compositionally biased region" description="Polar residues" evidence="4">
    <location>
        <begin position="147"/>
        <end position="166"/>
    </location>
</feature>
<dbReference type="PROSITE" id="PS00108">
    <property type="entry name" value="PROTEIN_KINASE_ST"/>
    <property type="match status" value="1"/>
</dbReference>
<evidence type="ECO:0000256" key="3">
    <source>
        <dbReference type="PROSITE-ProRule" id="PRU10141"/>
    </source>
</evidence>
<dbReference type="Proteomes" id="UP001629113">
    <property type="component" value="Unassembled WGS sequence"/>
</dbReference>
<dbReference type="InterPro" id="IPR017441">
    <property type="entry name" value="Protein_kinase_ATP_BS"/>
</dbReference>
<protein>
    <recommendedName>
        <fullName evidence="5">Protein kinase domain-containing protein</fullName>
    </recommendedName>
</protein>
<evidence type="ECO:0000259" key="5">
    <source>
        <dbReference type="PROSITE" id="PS50011"/>
    </source>
</evidence>
<feature type="region of interest" description="Disordered" evidence="4">
    <location>
        <begin position="147"/>
        <end position="214"/>
    </location>
</feature>
<evidence type="ECO:0000256" key="4">
    <source>
        <dbReference type="SAM" id="MobiDB-lite"/>
    </source>
</evidence>
<sequence length="710" mass="78349">MSTTSPPLAAKVQSSHAILRESISSEPFSVREKSSSCSSESAASHHQIDSRVPIPEENDSTTSTTITSGLTSSSAPRIHDEPNISEHSGYSFPVVHSPLKPLNTAIPRSGAGSGNTPGPASGVTTPDQNKIFTKENLKRTMSNIFKKSNTLQQSPSGLQKPLSPTSMDPFDTVIRRDGAPIQSGPSIKSQFATRPNSPPTPRLTRPNTPPNLSDVESHIQFESEAGNKNDPTPDLYRGRRKSRSLTGHFFKDILHKHAPKITFAAHDKVQPRSESRHRASSVDTIGSKKALEQSGLQPEVTAIQEQVWNIPAPVGVGLKARRMSQTLPDNFFVPVNDLYEDYADSSKFFGRRGKLLGKGATAHVKLMTGKREHSGDLYAVKEFRPKGKNENTDEYEQKVKSEFTIARSIRHPNVVRTFSLCTHNGRWNHVMELCDQGDLFGLVQKHYLNDQEHLKDRLCLFKQLVQGISYLHHHGIAHRDIKLENLLITKQGQLKITDFGVSEVFSGLHPGIRSANGECGVAMDEIRLCAPGICGSPPYIAPEVMAKEGSYDPRATDVWAAAIVMISMTANGTLWSEARPGSSAVYDSLVNGWEKWNATHPETLVINETDYPHVSFFDKCINPPALRRILLEMLNPNPGKRSSIQAVSTNRWLKNVECCQLESVQVTEAADAETKEKNDSAPKRICRHNHLPPAVHHGHRLVRLPGTTDI</sequence>
<feature type="compositionally biased region" description="Low complexity" evidence="4">
    <location>
        <begin position="60"/>
        <end position="74"/>
    </location>
</feature>
<organism evidence="6 7">
    <name type="scientific">Phlyctema vagabunda</name>
    <dbReference type="NCBI Taxonomy" id="108571"/>
    <lineage>
        <taxon>Eukaryota</taxon>
        <taxon>Fungi</taxon>
        <taxon>Dikarya</taxon>
        <taxon>Ascomycota</taxon>
        <taxon>Pezizomycotina</taxon>
        <taxon>Leotiomycetes</taxon>
        <taxon>Helotiales</taxon>
        <taxon>Dermateaceae</taxon>
        <taxon>Phlyctema</taxon>
    </lineage>
</organism>
<dbReference type="InterPro" id="IPR011009">
    <property type="entry name" value="Kinase-like_dom_sf"/>
</dbReference>
<keyword evidence="2 3" id="KW-0067">ATP-binding</keyword>
<proteinExistence type="predicted"/>